<gene>
    <name evidence="2" type="ORF">HJ588_09015</name>
</gene>
<name>A0A849AIN3_9MICO</name>
<dbReference type="InterPro" id="IPR050471">
    <property type="entry name" value="AB_hydrolase"/>
</dbReference>
<keyword evidence="3" id="KW-1185">Reference proteome</keyword>
<proteinExistence type="predicted"/>
<reference evidence="2 3" key="1">
    <citation type="submission" date="2020-05" db="EMBL/GenBank/DDBJ databases">
        <title>Flexivirga sp. ID2601S isolated from air conditioner.</title>
        <authorList>
            <person name="Kim D.H."/>
        </authorList>
    </citation>
    <scope>NUCLEOTIDE SEQUENCE [LARGE SCALE GENOMIC DNA]</scope>
    <source>
        <strain evidence="2 3">ID2601S</strain>
    </source>
</reference>
<dbReference type="PANTHER" id="PTHR43433">
    <property type="entry name" value="HYDROLASE, ALPHA/BETA FOLD FAMILY PROTEIN"/>
    <property type="match status" value="1"/>
</dbReference>
<keyword evidence="2" id="KW-0378">Hydrolase</keyword>
<dbReference type="Pfam" id="PF00561">
    <property type="entry name" value="Abhydrolase_1"/>
    <property type="match status" value="1"/>
</dbReference>
<evidence type="ECO:0000313" key="2">
    <source>
        <dbReference type="EMBL" id="NNG39416.1"/>
    </source>
</evidence>
<evidence type="ECO:0000313" key="3">
    <source>
        <dbReference type="Proteomes" id="UP000557772"/>
    </source>
</evidence>
<dbReference type="GO" id="GO:0016787">
    <property type="term" value="F:hydrolase activity"/>
    <property type="evidence" value="ECO:0007669"/>
    <property type="project" value="UniProtKB-KW"/>
</dbReference>
<sequence length="295" mass="31057">MTLMKLPDGRDLDIRISGADDGPVLLFHHGTPGSVLPRSAMAESAKERGIRLVTYSRAGYGDSTRNPGRSVADVADDAAAILDHLGVEKAMTAGWSGGGPHALATGALLPDRVTGILSIAGVAPYDEPDLAFLQGMGEGNHVEFNAAAEGEDALRRVLEPMRAELADATPDDIIGELSTLLPDVDRAVITDETGAEVAANFAEGLKNGVDGWADDDLAFTRPWGFDLSSITVPTFVWQGSLDLMVPFAHGQWLAGNIPGATAHLVDGEGHLSIGIGAIDAMLDELRETFAERDPR</sequence>
<dbReference type="InterPro" id="IPR000073">
    <property type="entry name" value="AB_hydrolase_1"/>
</dbReference>
<evidence type="ECO:0000259" key="1">
    <source>
        <dbReference type="Pfam" id="PF00561"/>
    </source>
</evidence>
<protein>
    <submittedName>
        <fullName evidence="2">Alpha/beta hydrolase</fullName>
    </submittedName>
</protein>
<dbReference type="InterPro" id="IPR029058">
    <property type="entry name" value="AB_hydrolase_fold"/>
</dbReference>
<feature type="domain" description="AB hydrolase-1" evidence="1">
    <location>
        <begin position="23"/>
        <end position="133"/>
    </location>
</feature>
<dbReference type="Proteomes" id="UP000557772">
    <property type="component" value="Unassembled WGS sequence"/>
</dbReference>
<dbReference type="PANTHER" id="PTHR43433:SF5">
    <property type="entry name" value="AB HYDROLASE-1 DOMAIN-CONTAINING PROTEIN"/>
    <property type="match status" value="1"/>
</dbReference>
<dbReference type="Gene3D" id="3.40.50.1820">
    <property type="entry name" value="alpha/beta hydrolase"/>
    <property type="match status" value="1"/>
</dbReference>
<organism evidence="2 3">
    <name type="scientific">Flexivirga aerilata</name>
    <dbReference type="NCBI Taxonomy" id="1656889"/>
    <lineage>
        <taxon>Bacteria</taxon>
        <taxon>Bacillati</taxon>
        <taxon>Actinomycetota</taxon>
        <taxon>Actinomycetes</taxon>
        <taxon>Micrococcales</taxon>
        <taxon>Dermacoccaceae</taxon>
        <taxon>Flexivirga</taxon>
    </lineage>
</organism>
<dbReference type="SUPFAM" id="SSF53474">
    <property type="entry name" value="alpha/beta-Hydrolases"/>
    <property type="match status" value="1"/>
</dbReference>
<dbReference type="EMBL" id="JABENB010000001">
    <property type="protein sequence ID" value="NNG39416.1"/>
    <property type="molecule type" value="Genomic_DNA"/>
</dbReference>
<dbReference type="AlphaFoldDB" id="A0A849AIN3"/>
<comment type="caution">
    <text evidence="2">The sequence shown here is derived from an EMBL/GenBank/DDBJ whole genome shotgun (WGS) entry which is preliminary data.</text>
</comment>
<accession>A0A849AIN3</accession>
<dbReference type="RefSeq" id="WP_171154148.1">
    <property type="nucleotide sequence ID" value="NZ_JABENB010000001.1"/>
</dbReference>